<reference evidence="2" key="2">
    <citation type="submission" date="2010-07" db="EMBL/GenBank/DDBJ databases">
        <authorList>
            <consortium name="The Broad Institute Genome Sequencing Platform"/>
            <consortium name="Broad Institute Genome Sequencing Center for Infectious Disease"/>
            <person name="Ma L.-J."/>
            <person name="Dead R."/>
            <person name="Young S."/>
            <person name="Zeng Q."/>
            <person name="Koehrsen M."/>
            <person name="Alvarado L."/>
            <person name="Berlin A."/>
            <person name="Chapman S.B."/>
            <person name="Chen Z."/>
            <person name="Freedman E."/>
            <person name="Gellesch M."/>
            <person name="Goldberg J."/>
            <person name="Griggs A."/>
            <person name="Gujja S."/>
            <person name="Heilman E.R."/>
            <person name="Heiman D."/>
            <person name="Hepburn T."/>
            <person name="Howarth C."/>
            <person name="Jen D."/>
            <person name="Larson L."/>
            <person name="Mehta T."/>
            <person name="Neiman D."/>
            <person name="Pearson M."/>
            <person name="Roberts A."/>
            <person name="Saif S."/>
            <person name="Shea T."/>
            <person name="Shenoy N."/>
            <person name="Sisk P."/>
            <person name="Stolte C."/>
            <person name="Sykes S."/>
            <person name="Walk T."/>
            <person name="White J."/>
            <person name="Yandava C."/>
            <person name="Haas B."/>
            <person name="Nusbaum C."/>
            <person name="Birren B."/>
        </authorList>
    </citation>
    <scope>NUCLEOTIDE SEQUENCE</scope>
    <source>
        <strain evidence="2">R3-111a-1</strain>
    </source>
</reference>
<reference evidence="3" key="5">
    <citation type="submission" date="2018-04" db="UniProtKB">
        <authorList>
            <consortium name="EnsemblFungi"/>
        </authorList>
    </citation>
    <scope>IDENTIFICATION</scope>
    <source>
        <strain evidence="3">R3-111a-1</strain>
    </source>
</reference>
<evidence type="ECO:0000313" key="2">
    <source>
        <dbReference type="EMBL" id="EJT74417.1"/>
    </source>
</evidence>
<evidence type="ECO:0000313" key="3">
    <source>
        <dbReference type="EnsemblFungi" id="EJT74417"/>
    </source>
</evidence>
<reference evidence="4" key="1">
    <citation type="submission" date="2010-07" db="EMBL/GenBank/DDBJ databases">
        <title>The genome sequence of Gaeumannomyces graminis var. tritici strain R3-111a-1.</title>
        <authorList>
            <consortium name="The Broad Institute Genome Sequencing Platform"/>
            <person name="Ma L.-J."/>
            <person name="Dead R."/>
            <person name="Young S."/>
            <person name="Zeng Q."/>
            <person name="Koehrsen M."/>
            <person name="Alvarado L."/>
            <person name="Berlin A."/>
            <person name="Chapman S.B."/>
            <person name="Chen Z."/>
            <person name="Freedman E."/>
            <person name="Gellesch M."/>
            <person name="Goldberg J."/>
            <person name="Griggs A."/>
            <person name="Gujja S."/>
            <person name="Heilman E.R."/>
            <person name="Heiman D."/>
            <person name="Hepburn T."/>
            <person name="Howarth C."/>
            <person name="Jen D."/>
            <person name="Larson L."/>
            <person name="Mehta T."/>
            <person name="Neiman D."/>
            <person name="Pearson M."/>
            <person name="Roberts A."/>
            <person name="Saif S."/>
            <person name="Shea T."/>
            <person name="Shenoy N."/>
            <person name="Sisk P."/>
            <person name="Stolte C."/>
            <person name="Sykes S."/>
            <person name="Walk T."/>
            <person name="White J."/>
            <person name="Yandava C."/>
            <person name="Haas B."/>
            <person name="Nusbaum C."/>
            <person name="Birren B."/>
        </authorList>
    </citation>
    <scope>NUCLEOTIDE SEQUENCE [LARGE SCALE GENOMIC DNA]</scope>
    <source>
        <strain evidence="4">R3-111a-1</strain>
    </source>
</reference>
<dbReference type="VEuPathDB" id="FungiDB:GGTG_08258"/>
<accession>J3P421</accession>
<evidence type="ECO:0000256" key="1">
    <source>
        <dbReference type="SAM" id="MobiDB-lite"/>
    </source>
</evidence>
<proteinExistence type="predicted"/>
<dbReference type="EMBL" id="GL385398">
    <property type="protein sequence ID" value="EJT74417.1"/>
    <property type="molecule type" value="Genomic_DNA"/>
</dbReference>
<dbReference type="GeneID" id="20348716"/>
<protein>
    <submittedName>
        <fullName evidence="2 3">Uncharacterized protein</fullName>
    </submittedName>
</protein>
<reference evidence="2" key="3">
    <citation type="submission" date="2010-09" db="EMBL/GenBank/DDBJ databases">
        <title>Annotation of Gaeumannomyces graminis var. tritici R3-111a-1.</title>
        <authorList>
            <consortium name="The Broad Institute Genome Sequencing Platform"/>
            <person name="Ma L.-J."/>
            <person name="Dead R."/>
            <person name="Young S.K."/>
            <person name="Zeng Q."/>
            <person name="Gargeya S."/>
            <person name="Fitzgerald M."/>
            <person name="Haas B."/>
            <person name="Abouelleil A."/>
            <person name="Alvarado L."/>
            <person name="Arachchi H.M."/>
            <person name="Berlin A."/>
            <person name="Brown A."/>
            <person name="Chapman S.B."/>
            <person name="Chen Z."/>
            <person name="Dunbar C."/>
            <person name="Freedman E."/>
            <person name="Gearin G."/>
            <person name="Gellesch M."/>
            <person name="Goldberg J."/>
            <person name="Griggs A."/>
            <person name="Gujja S."/>
            <person name="Heiman D."/>
            <person name="Howarth C."/>
            <person name="Larson L."/>
            <person name="Lui A."/>
            <person name="MacDonald P.J.P."/>
            <person name="Mehta T."/>
            <person name="Montmayeur A."/>
            <person name="Murphy C."/>
            <person name="Neiman D."/>
            <person name="Pearson M."/>
            <person name="Priest M."/>
            <person name="Roberts A."/>
            <person name="Saif S."/>
            <person name="Shea T."/>
            <person name="Shenoy N."/>
            <person name="Sisk P."/>
            <person name="Stolte C."/>
            <person name="Sykes S."/>
            <person name="Yandava C."/>
            <person name="Wortman J."/>
            <person name="Nusbaum C."/>
            <person name="Birren B."/>
        </authorList>
    </citation>
    <scope>NUCLEOTIDE SEQUENCE</scope>
    <source>
        <strain evidence="2">R3-111a-1</strain>
    </source>
</reference>
<feature type="region of interest" description="Disordered" evidence="1">
    <location>
        <begin position="57"/>
        <end position="79"/>
    </location>
</feature>
<dbReference type="EnsemblFungi" id="EJT74417">
    <property type="protein sequence ID" value="EJT74417"/>
    <property type="gene ID" value="GGTG_08258"/>
</dbReference>
<evidence type="ECO:0000313" key="4">
    <source>
        <dbReference type="Proteomes" id="UP000006039"/>
    </source>
</evidence>
<gene>
    <name evidence="3" type="primary">20348716</name>
    <name evidence="2" type="ORF">GGTG_08258</name>
</gene>
<keyword evidence="4" id="KW-1185">Reference proteome</keyword>
<sequence length="79" mass="8437">MMDRRLVNGHATGAADAVQMPQSRRRAGLAANTLVCHAAESLQGYLLAEKQMDVGCRGENSRSESEAYGETAASKMPRG</sequence>
<reference evidence="3" key="4">
    <citation type="journal article" date="2015" name="G3 (Bethesda)">
        <title>Genome sequences of three phytopathogenic species of the Magnaporthaceae family of fungi.</title>
        <authorList>
            <person name="Okagaki L.H."/>
            <person name="Nunes C.C."/>
            <person name="Sailsbery J."/>
            <person name="Clay B."/>
            <person name="Brown D."/>
            <person name="John T."/>
            <person name="Oh Y."/>
            <person name="Young N."/>
            <person name="Fitzgerald M."/>
            <person name="Haas B.J."/>
            <person name="Zeng Q."/>
            <person name="Young S."/>
            <person name="Adiconis X."/>
            <person name="Fan L."/>
            <person name="Levin J.Z."/>
            <person name="Mitchell T.K."/>
            <person name="Okubara P.A."/>
            <person name="Farman M.L."/>
            <person name="Kohn L.M."/>
            <person name="Birren B."/>
            <person name="Ma L.-J."/>
            <person name="Dean R.A."/>
        </authorList>
    </citation>
    <scope>NUCLEOTIDE SEQUENCE</scope>
    <source>
        <strain evidence="3">R3-111a-1</strain>
    </source>
</reference>
<name>J3P421_GAET3</name>
<organism evidence="2">
    <name type="scientific">Gaeumannomyces tritici (strain R3-111a-1)</name>
    <name type="common">Wheat and barley take-all root rot fungus</name>
    <name type="synonym">Gaeumannomyces graminis var. tritici</name>
    <dbReference type="NCBI Taxonomy" id="644352"/>
    <lineage>
        <taxon>Eukaryota</taxon>
        <taxon>Fungi</taxon>
        <taxon>Dikarya</taxon>
        <taxon>Ascomycota</taxon>
        <taxon>Pezizomycotina</taxon>
        <taxon>Sordariomycetes</taxon>
        <taxon>Sordariomycetidae</taxon>
        <taxon>Magnaporthales</taxon>
        <taxon>Magnaporthaceae</taxon>
        <taxon>Gaeumannomyces</taxon>
    </lineage>
</organism>
<dbReference type="RefSeq" id="XP_009224361.1">
    <property type="nucleotide sequence ID" value="XM_009226097.1"/>
</dbReference>
<dbReference type="AlphaFoldDB" id="J3P421"/>
<dbReference type="HOGENOM" id="CLU_2606175_0_0_1"/>
<dbReference type="Proteomes" id="UP000006039">
    <property type="component" value="Unassembled WGS sequence"/>
</dbReference>